<evidence type="ECO:0000313" key="1">
    <source>
        <dbReference type="EMBL" id="VVC93037.1"/>
    </source>
</evidence>
<protein>
    <submittedName>
        <fullName evidence="1">Uncharacterized protein</fullName>
    </submittedName>
</protein>
<reference evidence="1 2" key="1">
    <citation type="submission" date="2017-07" db="EMBL/GenBank/DDBJ databases">
        <authorList>
            <person name="Talla V."/>
            <person name="Backstrom N."/>
        </authorList>
    </citation>
    <scope>NUCLEOTIDE SEQUENCE [LARGE SCALE GENOMIC DNA]</scope>
</reference>
<dbReference type="AlphaFoldDB" id="A0A5E4Q7S0"/>
<sequence length="64" mass="7255">MQIGGQFRQESGMNLFAKDVKSSMYLLRCMDLLLMRWGVHKTVVADDAMILQPAHHLHSLTDAP</sequence>
<keyword evidence="2" id="KW-1185">Reference proteome</keyword>
<gene>
    <name evidence="1" type="ORF">LSINAPIS_LOCUS5319</name>
</gene>
<dbReference type="Proteomes" id="UP000324832">
    <property type="component" value="Unassembled WGS sequence"/>
</dbReference>
<accession>A0A5E4Q7S0</accession>
<organism evidence="1 2">
    <name type="scientific">Leptidea sinapis</name>
    <dbReference type="NCBI Taxonomy" id="189913"/>
    <lineage>
        <taxon>Eukaryota</taxon>
        <taxon>Metazoa</taxon>
        <taxon>Ecdysozoa</taxon>
        <taxon>Arthropoda</taxon>
        <taxon>Hexapoda</taxon>
        <taxon>Insecta</taxon>
        <taxon>Pterygota</taxon>
        <taxon>Neoptera</taxon>
        <taxon>Endopterygota</taxon>
        <taxon>Lepidoptera</taxon>
        <taxon>Glossata</taxon>
        <taxon>Ditrysia</taxon>
        <taxon>Papilionoidea</taxon>
        <taxon>Pieridae</taxon>
        <taxon>Dismorphiinae</taxon>
        <taxon>Leptidea</taxon>
    </lineage>
</organism>
<proteinExistence type="predicted"/>
<evidence type="ECO:0000313" key="2">
    <source>
        <dbReference type="Proteomes" id="UP000324832"/>
    </source>
</evidence>
<dbReference type="EMBL" id="FZQP02001493">
    <property type="protein sequence ID" value="VVC93037.1"/>
    <property type="molecule type" value="Genomic_DNA"/>
</dbReference>
<name>A0A5E4Q7S0_9NEOP</name>